<keyword evidence="4" id="KW-1185">Reference proteome</keyword>
<keyword evidence="2" id="KW-1133">Transmembrane helix</keyword>
<feature type="transmembrane region" description="Helical" evidence="2">
    <location>
        <begin position="117"/>
        <end position="139"/>
    </location>
</feature>
<comment type="caution">
    <text evidence="3">The sequence shown here is derived from an EMBL/GenBank/DDBJ whole genome shotgun (WGS) entry which is preliminary data.</text>
</comment>
<keyword evidence="2" id="KW-0812">Transmembrane</keyword>
<reference evidence="3" key="1">
    <citation type="submission" date="2020-05" db="EMBL/GenBank/DDBJ databases">
        <title>Phylogenomic resolution of chytrid fungi.</title>
        <authorList>
            <person name="Stajich J.E."/>
            <person name="Amses K."/>
            <person name="Simmons R."/>
            <person name="Seto K."/>
            <person name="Myers J."/>
            <person name="Bonds A."/>
            <person name="Quandt C.A."/>
            <person name="Barry K."/>
            <person name="Liu P."/>
            <person name="Grigoriev I."/>
            <person name="Longcore J.E."/>
            <person name="James T.Y."/>
        </authorList>
    </citation>
    <scope>NUCLEOTIDE SEQUENCE</scope>
    <source>
        <strain evidence="3">JEL0513</strain>
    </source>
</reference>
<accession>A0AAD5T2P6</accession>
<keyword evidence="2" id="KW-0472">Membrane</keyword>
<evidence type="ECO:0000256" key="2">
    <source>
        <dbReference type="SAM" id="Phobius"/>
    </source>
</evidence>
<evidence type="ECO:0000313" key="3">
    <source>
        <dbReference type="EMBL" id="KAJ3121531.1"/>
    </source>
</evidence>
<sequence>MDSQNQIETATVEVIELNGLATHSTNTTDSVEENRTSSVNRTETPPPEYEGVIPTGLSLLAATKIDFDMPPMEYFGTVLPTRLEGKISNVTYATRMTALNHMLGTPEMQRSIWICTYYTYFATVSATLSVAVAVVGYVTFSDQGFFFLLLVGGAILQFRWGSAKVFFDKCYLLRIIYYAMQYTRKSDELVATWTKEDEALGLCLIWKIKRTLTKGYRTRICITVCAFERVQFEGDPVIQNEEALPVYSA</sequence>
<feature type="transmembrane region" description="Helical" evidence="2">
    <location>
        <begin position="145"/>
        <end position="167"/>
    </location>
</feature>
<name>A0AAD5T2P6_9FUNG</name>
<organism evidence="3 4">
    <name type="scientific">Physocladia obscura</name>
    <dbReference type="NCBI Taxonomy" id="109957"/>
    <lineage>
        <taxon>Eukaryota</taxon>
        <taxon>Fungi</taxon>
        <taxon>Fungi incertae sedis</taxon>
        <taxon>Chytridiomycota</taxon>
        <taxon>Chytridiomycota incertae sedis</taxon>
        <taxon>Chytridiomycetes</taxon>
        <taxon>Chytridiales</taxon>
        <taxon>Chytriomycetaceae</taxon>
        <taxon>Physocladia</taxon>
    </lineage>
</organism>
<evidence type="ECO:0000256" key="1">
    <source>
        <dbReference type="SAM" id="MobiDB-lite"/>
    </source>
</evidence>
<proteinExistence type="predicted"/>
<dbReference type="EMBL" id="JADGJH010000874">
    <property type="protein sequence ID" value="KAJ3121531.1"/>
    <property type="molecule type" value="Genomic_DNA"/>
</dbReference>
<feature type="region of interest" description="Disordered" evidence="1">
    <location>
        <begin position="18"/>
        <end position="48"/>
    </location>
</feature>
<protein>
    <submittedName>
        <fullName evidence="3">Uncharacterized protein</fullName>
    </submittedName>
</protein>
<dbReference type="AlphaFoldDB" id="A0AAD5T2P6"/>
<dbReference type="Proteomes" id="UP001211907">
    <property type="component" value="Unassembled WGS sequence"/>
</dbReference>
<gene>
    <name evidence="3" type="ORF">HK100_012342</name>
</gene>
<evidence type="ECO:0000313" key="4">
    <source>
        <dbReference type="Proteomes" id="UP001211907"/>
    </source>
</evidence>